<feature type="compositionally biased region" description="Basic and acidic residues" evidence="1">
    <location>
        <begin position="1"/>
        <end position="10"/>
    </location>
</feature>
<reference evidence="2" key="1">
    <citation type="submission" date="2024-07" db="EMBL/GenBank/DDBJ databases">
        <authorList>
            <person name="Yu S.T."/>
        </authorList>
    </citation>
    <scope>NUCLEOTIDE SEQUENCE</scope>
    <source>
        <strain evidence="2">R35</strain>
    </source>
</reference>
<name>A0AB39S643_9ACTN</name>
<organism evidence="2">
    <name type="scientific">Streptomyces sp. R35</name>
    <dbReference type="NCBI Taxonomy" id="3238630"/>
    <lineage>
        <taxon>Bacteria</taxon>
        <taxon>Bacillati</taxon>
        <taxon>Actinomycetota</taxon>
        <taxon>Actinomycetes</taxon>
        <taxon>Kitasatosporales</taxon>
        <taxon>Streptomycetaceae</taxon>
        <taxon>Streptomyces</taxon>
    </lineage>
</organism>
<gene>
    <name evidence="2" type="ORF">AB5J50_10915</name>
</gene>
<feature type="region of interest" description="Disordered" evidence="1">
    <location>
        <begin position="168"/>
        <end position="190"/>
    </location>
</feature>
<evidence type="ECO:0008006" key="3">
    <source>
        <dbReference type="Google" id="ProtNLM"/>
    </source>
</evidence>
<sequence>MTRAQLEKAAIKSSDTPGWEVATPKSASGPIGGERMVADKAACQPVADALSQTGGVKPVAVVERSSAAKDRSGVMVRVRLASYADGGADKVMVGLANAALRCKGFTGSGSGSEQHVGVAQYEGYLSSQNSIGLRLTTKVGNQTLPVYLDVGVVGSTVEYFATFNVTGDDPGTGSTTAERQQSVKLGAASP</sequence>
<feature type="region of interest" description="Disordered" evidence="1">
    <location>
        <begin position="1"/>
        <end position="33"/>
    </location>
</feature>
<evidence type="ECO:0000256" key="1">
    <source>
        <dbReference type="SAM" id="MobiDB-lite"/>
    </source>
</evidence>
<dbReference type="EMBL" id="CP163440">
    <property type="protein sequence ID" value="XDQ61250.1"/>
    <property type="molecule type" value="Genomic_DNA"/>
</dbReference>
<feature type="compositionally biased region" description="Polar residues" evidence="1">
    <location>
        <begin position="172"/>
        <end position="183"/>
    </location>
</feature>
<proteinExistence type="predicted"/>
<protein>
    <recommendedName>
        <fullName evidence="3">Lipoprotein</fullName>
    </recommendedName>
</protein>
<evidence type="ECO:0000313" key="2">
    <source>
        <dbReference type="EMBL" id="XDQ61250.1"/>
    </source>
</evidence>
<accession>A0AB39S643</accession>
<dbReference type="AlphaFoldDB" id="A0AB39S643"/>
<dbReference type="RefSeq" id="WP_369257061.1">
    <property type="nucleotide sequence ID" value="NZ_CP163440.1"/>
</dbReference>